<evidence type="ECO:0000256" key="1">
    <source>
        <dbReference type="ARBA" id="ARBA00000085"/>
    </source>
</evidence>
<evidence type="ECO:0000256" key="4">
    <source>
        <dbReference type="ARBA" id="ARBA00022679"/>
    </source>
</evidence>
<dbReference type="SUPFAM" id="SSF55874">
    <property type="entry name" value="ATPase domain of HSP90 chaperone/DNA topoisomerase II/histidine kinase"/>
    <property type="match status" value="1"/>
</dbReference>
<organism evidence="13 14">
    <name type="scientific">Microbispora triticiradicis</name>
    <dbReference type="NCBI Taxonomy" id="2200763"/>
    <lineage>
        <taxon>Bacteria</taxon>
        <taxon>Bacillati</taxon>
        <taxon>Actinomycetota</taxon>
        <taxon>Actinomycetes</taxon>
        <taxon>Streptosporangiales</taxon>
        <taxon>Streptosporangiaceae</taxon>
        <taxon>Microbispora</taxon>
    </lineage>
</organism>
<keyword evidence="9" id="KW-0472">Membrane</keyword>
<keyword evidence="9" id="KW-1133">Transmembrane helix</keyword>
<dbReference type="CDD" id="cd16917">
    <property type="entry name" value="HATPase_UhpB-NarQ-NarX-like"/>
    <property type="match status" value="1"/>
</dbReference>
<dbReference type="InterPro" id="IPR055558">
    <property type="entry name" value="DUF7134"/>
</dbReference>
<keyword evidence="3" id="KW-0597">Phosphoprotein</keyword>
<accession>A0ABX9LRJ3</accession>
<evidence type="ECO:0000256" key="2">
    <source>
        <dbReference type="ARBA" id="ARBA00012438"/>
    </source>
</evidence>
<evidence type="ECO:0000256" key="9">
    <source>
        <dbReference type="SAM" id="Phobius"/>
    </source>
</evidence>
<gene>
    <name evidence="13" type="ORF">DI270_002600</name>
</gene>
<dbReference type="Proteomes" id="UP000262538">
    <property type="component" value="Unassembled WGS sequence"/>
</dbReference>
<feature type="transmembrane region" description="Helical" evidence="9">
    <location>
        <begin position="37"/>
        <end position="61"/>
    </location>
</feature>
<dbReference type="Pfam" id="PF02518">
    <property type="entry name" value="HATPase_c"/>
    <property type="match status" value="1"/>
</dbReference>
<dbReference type="InterPro" id="IPR036890">
    <property type="entry name" value="HATPase_C_sf"/>
</dbReference>
<sequence>MTDPGGRRPGLRAVYRGRVDDPDVRPLFPRPLRRGELVALDTLAGLGYAFALSLQAGVPAAWTTHALIVAMTLPVAVRRRWPLPVFGVVLAASVAAMALGVVREPLAAAAYALYPVALTTPRRRWEPTTAIGALSLGALLFTAVGGVSADPASRRVVTSLVLGVLALGGAWTIGRAVRERRAYAARGAELGAERAAERAVAEERLRIARELHDVVSHTLSLIGVKAGVAAHVADRHPEEAREALRVIEDTSRRALAEMRQALGVLRDDFPGRSPVPGLAALPELAERAAAAGVEVDLDVRVTGALPETLELAVHRIAQEALTNVVRHAAPARCRVLVERDAAEVRVEVTDDGPGRRTLPPGPPGHGLIGMRERALLFGGEFTAGPRPEGGFRVFARLPAPSAAEPAGDPAAEVEDL</sequence>
<dbReference type="InterPro" id="IPR011712">
    <property type="entry name" value="Sig_transdc_His_kin_sub3_dim/P"/>
</dbReference>
<evidence type="ECO:0000256" key="3">
    <source>
        <dbReference type="ARBA" id="ARBA00022553"/>
    </source>
</evidence>
<dbReference type="GO" id="GO:0016301">
    <property type="term" value="F:kinase activity"/>
    <property type="evidence" value="ECO:0007669"/>
    <property type="project" value="UniProtKB-KW"/>
</dbReference>
<keyword evidence="6 13" id="KW-0418">Kinase</keyword>
<dbReference type="Pfam" id="PF23539">
    <property type="entry name" value="DUF7134"/>
    <property type="match status" value="1"/>
</dbReference>
<evidence type="ECO:0000259" key="11">
    <source>
        <dbReference type="Pfam" id="PF07730"/>
    </source>
</evidence>
<proteinExistence type="predicted"/>
<dbReference type="Gene3D" id="1.20.5.1930">
    <property type="match status" value="1"/>
</dbReference>
<comment type="caution">
    <text evidence="13">The sequence shown here is derived from an EMBL/GenBank/DDBJ whole genome shotgun (WGS) entry which is preliminary data.</text>
</comment>
<evidence type="ECO:0000259" key="12">
    <source>
        <dbReference type="Pfam" id="PF23539"/>
    </source>
</evidence>
<keyword evidence="9" id="KW-0812">Transmembrane</keyword>
<feature type="transmembrane region" description="Helical" evidence="9">
    <location>
        <begin position="130"/>
        <end position="149"/>
    </location>
</feature>
<dbReference type="InterPro" id="IPR003594">
    <property type="entry name" value="HATPase_dom"/>
</dbReference>
<evidence type="ECO:0000256" key="5">
    <source>
        <dbReference type="ARBA" id="ARBA00022741"/>
    </source>
</evidence>
<evidence type="ECO:0000259" key="10">
    <source>
        <dbReference type="Pfam" id="PF02518"/>
    </source>
</evidence>
<feature type="transmembrane region" description="Helical" evidence="9">
    <location>
        <begin position="81"/>
        <end position="102"/>
    </location>
</feature>
<feature type="domain" description="Histidine kinase/HSP90-like ATPase" evidence="10">
    <location>
        <begin position="310"/>
        <end position="400"/>
    </location>
</feature>
<dbReference type="PANTHER" id="PTHR24421">
    <property type="entry name" value="NITRATE/NITRITE SENSOR PROTEIN NARX-RELATED"/>
    <property type="match status" value="1"/>
</dbReference>
<keyword evidence="4" id="KW-0808">Transferase</keyword>
<dbReference type="EMBL" id="QFZU02000013">
    <property type="protein sequence ID" value="RGA06559.1"/>
    <property type="molecule type" value="Genomic_DNA"/>
</dbReference>
<dbReference type="Pfam" id="PF07730">
    <property type="entry name" value="HisKA_3"/>
    <property type="match status" value="1"/>
</dbReference>
<keyword evidence="14" id="KW-1185">Reference proteome</keyword>
<evidence type="ECO:0000256" key="8">
    <source>
        <dbReference type="ARBA" id="ARBA00023012"/>
    </source>
</evidence>
<dbReference type="InterPro" id="IPR050482">
    <property type="entry name" value="Sensor_HK_TwoCompSys"/>
</dbReference>
<dbReference type="Gene3D" id="3.30.565.10">
    <property type="entry name" value="Histidine kinase-like ATPase, C-terminal domain"/>
    <property type="match status" value="1"/>
</dbReference>
<keyword evidence="8" id="KW-0902">Two-component regulatory system</keyword>
<feature type="transmembrane region" description="Helical" evidence="9">
    <location>
        <begin position="155"/>
        <end position="173"/>
    </location>
</feature>
<dbReference type="PANTHER" id="PTHR24421:SF10">
    <property type="entry name" value="NITRATE_NITRITE SENSOR PROTEIN NARQ"/>
    <property type="match status" value="1"/>
</dbReference>
<feature type="domain" description="DUF7134" evidence="12">
    <location>
        <begin position="40"/>
        <end position="181"/>
    </location>
</feature>
<evidence type="ECO:0000256" key="7">
    <source>
        <dbReference type="ARBA" id="ARBA00022840"/>
    </source>
</evidence>
<dbReference type="EC" id="2.7.13.3" evidence="2"/>
<keyword evidence="7" id="KW-0067">ATP-binding</keyword>
<feature type="domain" description="Signal transduction histidine kinase subgroup 3 dimerisation and phosphoacceptor" evidence="11">
    <location>
        <begin position="203"/>
        <end position="267"/>
    </location>
</feature>
<name>A0ABX9LRJ3_9ACTN</name>
<evidence type="ECO:0000313" key="13">
    <source>
        <dbReference type="EMBL" id="RGA06559.1"/>
    </source>
</evidence>
<evidence type="ECO:0000313" key="14">
    <source>
        <dbReference type="Proteomes" id="UP000262538"/>
    </source>
</evidence>
<keyword evidence="5" id="KW-0547">Nucleotide-binding</keyword>
<reference evidence="13 14" key="1">
    <citation type="submission" date="2018-08" db="EMBL/GenBank/DDBJ databases">
        <title>Microbispora. triticiradicis sp. nov., a novel actinomycete isolated from the root of wheat (Triticum aestivum L.)).</title>
        <authorList>
            <person name="Han C."/>
        </authorList>
    </citation>
    <scope>NUCLEOTIDE SEQUENCE [LARGE SCALE GENOMIC DNA]</scope>
    <source>
        <strain evidence="13 14">NEAU-HRDPA2-9</strain>
    </source>
</reference>
<protein>
    <recommendedName>
        <fullName evidence="2">histidine kinase</fullName>
        <ecNumber evidence="2">2.7.13.3</ecNumber>
    </recommendedName>
</protein>
<comment type="catalytic activity">
    <reaction evidence="1">
        <text>ATP + protein L-histidine = ADP + protein N-phospho-L-histidine.</text>
        <dbReference type="EC" id="2.7.13.3"/>
    </reaction>
</comment>
<evidence type="ECO:0000256" key="6">
    <source>
        <dbReference type="ARBA" id="ARBA00022777"/>
    </source>
</evidence>